<proteinExistence type="predicted"/>
<reference evidence="1" key="1">
    <citation type="submission" date="2023-05" db="EMBL/GenBank/DDBJ databases">
        <title>Nepenthes gracilis genome sequencing.</title>
        <authorList>
            <person name="Fukushima K."/>
        </authorList>
    </citation>
    <scope>NUCLEOTIDE SEQUENCE</scope>
    <source>
        <strain evidence="1">SING2019-196</strain>
    </source>
</reference>
<sequence>MFSYSEGLSGPSGAPIFSVVEDGLNPSLSFINQVEDTGGIPFVDVVTGGFPLVDGNSCAKNVILPVPTARQSDDVAPGHKAMIQDSIPMFLLSPGASNSSVYVVDQLGLSQDLGRAALVAFVPCGELVNPQGLMPCLVGDDAAAHIATPEDVASKSLPISGALATPISWSAMILQNHSRGKSAAIAGVIGWGTLFPNAKWRRLTGLQVGFCRIHLPEVHPPGMVPYITKPTSKGPSTGSVQCSNTFGTLNDIVMMTNMSHDINTPDINDCIIPEARNEDHLLGDLETKETGCMTEVRSESLANLTMPLGRNNVIIGCRNDISSLMSSRKEMIGLSVCRRSWSKTRK</sequence>
<dbReference type="Proteomes" id="UP001279734">
    <property type="component" value="Unassembled WGS sequence"/>
</dbReference>
<name>A0AAD3T3L4_NEPGR</name>
<gene>
    <name evidence="1" type="ORF">Nepgr_024008</name>
</gene>
<accession>A0AAD3T3L4</accession>
<dbReference type="AlphaFoldDB" id="A0AAD3T3L4"/>
<protein>
    <submittedName>
        <fullName evidence="1">Uncharacterized protein</fullName>
    </submittedName>
</protein>
<comment type="caution">
    <text evidence="1">The sequence shown here is derived from an EMBL/GenBank/DDBJ whole genome shotgun (WGS) entry which is preliminary data.</text>
</comment>
<dbReference type="EMBL" id="BSYO01000024">
    <property type="protein sequence ID" value="GMH22165.1"/>
    <property type="molecule type" value="Genomic_DNA"/>
</dbReference>
<organism evidence="1 2">
    <name type="scientific">Nepenthes gracilis</name>
    <name type="common">Slender pitcher plant</name>
    <dbReference type="NCBI Taxonomy" id="150966"/>
    <lineage>
        <taxon>Eukaryota</taxon>
        <taxon>Viridiplantae</taxon>
        <taxon>Streptophyta</taxon>
        <taxon>Embryophyta</taxon>
        <taxon>Tracheophyta</taxon>
        <taxon>Spermatophyta</taxon>
        <taxon>Magnoliopsida</taxon>
        <taxon>eudicotyledons</taxon>
        <taxon>Gunneridae</taxon>
        <taxon>Pentapetalae</taxon>
        <taxon>Caryophyllales</taxon>
        <taxon>Nepenthaceae</taxon>
        <taxon>Nepenthes</taxon>
    </lineage>
</organism>
<keyword evidence="2" id="KW-1185">Reference proteome</keyword>
<evidence type="ECO:0000313" key="2">
    <source>
        <dbReference type="Proteomes" id="UP001279734"/>
    </source>
</evidence>
<evidence type="ECO:0000313" key="1">
    <source>
        <dbReference type="EMBL" id="GMH22165.1"/>
    </source>
</evidence>